<dbReference type="PROSITE" id="PS51450">
    <property type="entry name" value="LRR"/>
    <property type="match status" value="2"/>
</dbReference>
<evidence type="ECO:0000256" key="1">
    <source>
        <dbReference type="ARBA" id="ARBA00022614"/>
    </source>
</evidence>
<dbReference type="GO" id="GO:0005737">
    <property type="term" value="C:cytoplasm"/>
    <property type="evidence" value="ECO:0007669"/>
    <property type="project" value="TreeGrafter"/>
</dbReference>
<dbReference type="RefSeq" id="WP_137091827.1">
    <property type="nucleotide sequence ID" value="NZ_CP028923.1"/>
</dbReference>
<gene>
    <name evidence="5" type="ORF">DCC35_16535</name>
</gene>
<keyword evidence="2" id="KW-0677">Repeat</keyword>
<organism evidence="5 6">
    <name type="scientific">Mangrovivirga cuniculi</name>
    <dbReference type="NCBI Taxonomy" id="2715131"/>
    <lineage>
        <taxon>Bacteria</taxon>
        <taxon>Pseudomonadati</taxon>
        <taxon>Bacteroidota</taxon>
        <taxon>Cytophagia</taxon>
        <taxon>Cytophagales</taxon>
        <taxon>Mangrovivirgaceae</taxon>
        <taxon>Mangrovivirga</taxon>
    </lineage>
</organism>
<dbReference type="AlphaFoldDB" id="A0A4D7JN38"/>
<keyword evidence="3" id="KW-0732">Signal</keyword>
<dbReference type="PANTHER" id="PTHR48051">
    <property type="match status" value="1"/>
</dbReference>
<dbReference type="InterPro" id="IPR001611">
    <property type="entry name" value="Leu-rich_rpt"/>
</dbReference>
<accession>A0A4D7JN38</accession>
<evidence type="ECO:0000259" key="4">
    <source>
        <dbReference type="Pfam" id="PF23598"/>
    </source>
</evidence>
<dbReference type="KEGG" id="fpf:DCC35_16535"/>
<evidence type="ECO:0000256" key="3">
    <source>
        <dbReference type="SAM" id="SignalP"/>
    </source>
</evidence>
<feature type="signal peptide" evidence="3">
    <location>
        <begin position="1"/>
        <end position="23"/>
    </location>
</feature>
<sequence length="199" mass="22861">MYLFNRKKILLFFALIIIQASLTGCKNDNTDRNNKILHVSDLPEDKYDEYGWLKKEKYPINFNISGNSLSVIQPSHSKRLSDTKYLNISRNNIRDISQLTELESLEVLNASKNEINSLPPSISNMTNLSELNISFNHLTFIPSNIGNLQKLRNLKIRNNFIEELSGIENGNIDTLIADFNHIKKYHLLSLIKVILVFSP</sequence>
<evidence type="ECO:0000313" key="6">
    <source>
        <dbReference type="Proteomes" id="UP000298616"/>
    </source>
</evidence>
<dbReference type="OrthoDB" id="1352305at2"/>
<evidence type="ECO:0000313" key="5">
    <source>
        <dbReference type="EMBL" id="QCK16233.1"/>
    </source>
</evidence>
<dbReference type="InterPro" id="IPR032675">
    <property type="entry name" value="LRR_dom_sf"/>
</dbReference>
<dbReference type="SMART" id="SM00369">
    <property type="entry name" value="LRR_TYP"/>
    <property type="match status" value="2"/>
</dbReference>
<keyword evidence="6" id="KW-1185">Reference proteome</keyword>
<dbReference type="EMBL" id="CP028923">
    <property type="protein sequence ID" value="QCK16233.1"/>
    <property type="molecule type" value="Genomic_DNA"/>
</dbReference>
<dbReference type="InterPro" id="IPR055414">
    <property type="entry name" value="LRR_R13L4/SHOC2-like"/>
</dbReference>
<dbReference type="PANTHER" id="PTHR48051:SF46">
    <property type="entry name" value="LEUCINE RICH REPEAT-CONTAINING DOMAIN PROTEIN"/>
    <property type="match status" value="1"/>
</dbReference>
<feature type="domain" description="Disease resistance R13L4/SHOC-2-like LRR" evidence="4">
    <location>
        <begin position="72"/>
        <end position="165"/>
    </location>
</feature>
<dbReference type="PROSITE" id="PS51257">
    <property type="entry name" value="PROKAR_LIPOPROTEIN"/>
    <property type="match status" value="1"/>
</dbReference>
<dbReference type="Gene3D" id="3.80.10.10">
    <property type="entry name" value="Ribonuclease Inhibitor"/>
    <property type="match status" value="1"/>
</dbReference>
<feature type="chain" id="PRO_5020205279" description="Disease resistance R13L4/SHOC-2-like LRR domain-containing protein" evidence="3">
    <location>
        <begin position="24"/>
        <end position="199"/>
    </location>
</feature>
<dbReference type="Proteomes" id="UP000298616">
    <property type="component" value="Chromosome"/>
</dbReference>
<dbReference type="SUPFAM" id="SSF52058">
    <property type="entry name" value="L domain-like"/>
    <property type="match status" value="1"/>
</dbReference>
<reference evidence="5 6" key="1">
    <citation type="submission" date="2018-04" db="EMBL/GenBank/DDBJ databases">
        <title>Complete genome uncultured novel isolate.</title>
        <authorList>
            <person name="Merlino G."/>
        </authorList>
    </citation>
    <scope>NUCLEOTIDE SEQUENCE [LARGE SCALE GENOMIC DNA]</scope>
    <source>
        <strain evidence="6">R1DC9</strain>
    </source>
</reference>
<dbReference type="InterPro" id="IPR003591">
    <property type="entry name" value="Leu-rich_rpt_typical-subtyp"/>
</dbReference>
<dbReference type="InterPro" id="IPR050216">
    <property type="entry name" value="LRR_domain-containing"/>
</dbReference>
<keyword evidence="1" id="KW-0433">Leucine-rich repeat</keyword>
<evidence type="ECO:0000256" key="2">
    <source>
        <dbReference type="ARBA" id="ARBA00022737"/>
    </source>
</evidence>
<name>A0A4D7JN38_9BACT</name>
<protein>
    <recommendedName>
        <fullName evidence="4">Disease resistance R13L4/SHOC-2-like LRR domain-containing protein</fullName>
    </recommendedName>
</protein>
<dbReference type="Pfam" id="PF23598">
    <property type="entry name" value="LRR_14"/>
    <property type="match status" value="1"/>
</dbReference>
<dbReference type="SMART" id="SM00364">
    <property type="entry name" value="LRR_BAC"/>
    <property type="match status" value="4"/>
</dbReference>
<proteinExistence type="predicted"/>